<feature type="non-terminal residue" evidence="1">
    <location>
        <position position="1"/>
    </location>
</feature>
<reference evidence="1" key="1">
    <citation type="submission" date="2024-05" db="EMBL/GenBank/DDBJ databases">
        <title>30 novel species of actinomycetes from the DSMZ collection.</title>
        <authorList>
            <person name="Nouioui I."/>
        </authorList>
    </citation>
    <scope>NUCLEOTIDE SEQUENCE</scope>
    <source>
        <strain evidence="1">DSM 41529</strain>
    </source>
</reference>
<keyword evidence="2" id="KW-1185">Reference proteome</keyword>
<name>A0ABU2Y080_9ACTN</name>
<accession>A0ABU2Y080</accession>
<evidence type="ECO:0000313" key="2">
    <source>
        <dbReference type="Proteomes" id="UP001180754"/>
    </source>
</evidence>
<organism evidence="1 2">
    <name type="scientific">Streptomyces lonegramiae</name>
    <dbReference type="NCBI Taxonomy" id="3075524"/>
    <lineage>
        <taxon>Bacteria</taxon>
        <taxon>Bacillati</taxon>
        <taxon>Actinomycetota</taxon>
        <taxon>Actinomycetes</taxon>
        <taxon>Kitasatosporales</taxon>
        <taxon>Streptomycetaceae</taxon>
        <taxon>Streptomyces</taxon>
    </lineage>
</organism>
<dbReference type="Proteomes" id="UP001180754">
    <property type="component" value="Unassembled WGS sequence"/>
</dbReference>
<comment type="caution">
    <text evidence="1">The sequence shown here is derived from an EMBL/GenBank/DDBJ whole genome shotgun (WGS) entry which is preliminary data.</text>
</comment>
<sequence length="26" mass="2976">DLDQFIAAVRQIDEFFVTVVRLPGRA</sequence>
<evidence type="ECO:0000313" key="1">
    <source>
        <dbReference type="EMBL" id="MDT0551162.1"/>
    </source>
</evidence>
<gene>
    <name evidence="1" type="ORF">RND15_52295</name>
</gene>
<protein>
    <submittedName>
        <fullName evidence="1">Response regulator</fullName>
    </submittedName>
</protein>
<dbReference type="EMBL" id="JAVRFD010000818">
    <property type="protein sequence ID" value="MDT0551162.1"/>
    <property type="molecule type" value="Genomic_DNA"/>
</dbReference>
<proteinExistence type="predicted"/>